<evidence type="ECO:0000259" key="13">
    <source>
        <dbReference type="PROSITE" id="PS50928"/>
    </source>
</evidence>
<feature type="transmembrane region" description="Helical" evidence="11">
    <location>
        <begin position="21"/>
        <end position="45"/>
    </location>
</feature>
<evidence type="ECO:0000256" key="9">
    <source>
        <dbReference type="ARBA" id="ARBA00023136"/>
    </source>
</evidence>
<dbReference type="Proteomes" id="UP000599312">
    <property type="component" value="Unassembled WGS sequence"/>
</dbReference>
<feature type="transmembrane region" description="Helical" evidence="11">
    <location>
        <begin position="117"/>
        <end position="142"/>
    </location>
</feature>
<comment type="function">
    <text evidence="10 12">Part of the ABC transporter complex UgpBAEC involved in sn-glycerol-3-phosphate (G3P) import. Probably responsible for the translocation of the substrate across the membrane.</text>
</comment>
<dbReference type="Gene3D" id="1.10.3720.10">
    <property type="entry name" value="MetI-like"/>
    <property type="match status" value="1"/>
</dbReference>
<protein>
    <recommendedName>
        <fullName evidence="4 12">sn-glycerol-3-phosphate transport system permease protein UgpE</fullName>
    </recommendedName>
</protein>
<dbReference type="AlphaFoldDB" id="A0A931BTF5"/>
<evidence type="ECO:0000313" key="14">
    <source>
        <dbReference type="EMBL" id="MBF9235389.1"/>
    </source>
</evidence>
<proteinExistence type="inferred from homology"/>
<dbReference type="GO" id="GO:0055085">
    <property type="term" value="P:transmembrane transport"/>
    <property type="evidence" value="ECO:0007669"/>
    <property type="project" value="InterPro"/>
</dbReference>
<dbReference type="PANTHER" id="PTHR43744:SF8">
    <property type="entry name" value="SN-GLYCEROL-3-PHOSPHATE TRANSPORT SYSTEM PERMEASE PROTEIN UGPE"/>
    <property type="match status" value="1"/>
</dbReference>
<evidence type="ECO:0000256" key="4">
    <source>
        <dbReference type="ARBA" id="ARBA00020515"/>
    </source>
</evidence>
<evidence type="ECO:0000256" key="10">
    <source>
        <dbReference type="ARBA" id="ARBA00037054"/>
    </source>
</evidence>
<comment type="subunit">
    <text evidence="3 12">The complex is composed of two ATP-binding proteins (UgpC), two transmembrane proteins (UgpA and UgpE) and a solute-binding protein (UgpB).</text>
</comment>
<evidence type="ECO:0000256" key="12">
    <source>
        <dbReference type="RuleBase" id="RU363056"/>
    </source>
</evidence>
<keyword evidence="9 11" id="KW-0472">Membrane</keyword>
<dbReference type="InterPro" id="IPR035906">
    <property type="entry name" value="MetI-like_sf"/>
</dbReference>
<keyword evidence="7 11" id="KW-0812">Transmembrane</keyword>
<feature type="transmembrane region" description="Helical" evidence="11">
    <location>
        <begin position="89"/>
        <end position="110"/>
    </location>
</feature>
<feature type="transmembrane region" description="Helical" evidence="11">
    <location>
        <begin position="257"/>
        <end position="275"/>
    </location>
</feature>
<evidence type="ECO:0000256" key="1">
    <source>
        <dbReference type="ARBA" id="ARBA00004651"/>
    </source>
</evidence>
<dbReference type="PANTHER" id="PTHR43744">
    <property type="entry name" value="ABC TRANSPORTER PERMEASE PROTEIN MG189-RELATED-RELATED"/>
    <property type="match status" value="1"/>
</dbReference>
<evidence type="ECO:0000256" key="3">
    <source>
        <dbReference type="ARBA" id="ARBA00011557"/>
    </source>
</evidence>
<evidence type="ECO:0000256" key="6">
    <source>
        <dbReference type="ARBA" id="ARBA00022475"/>
    </source>
</evidence>
<keyword evidence="8 11" id="KW-1133">Transmembrane helix</keyword>
<feature type="domain" description="ABC transmembrane type-1" evidence="13">
    <location>
        <begin position="85"/>
        <end position="275"/>
    </location>
</feature>
<dbReference type="PROSITE" id="PS50928">
    <property type="entry name" value="ABC_TM1"/>
    <property type="match status" value="1"/>
</dbReference>
<accession>A0A931BTF5</accession>
<gene>
    <name evidence="12" type="primary">ugpE</name>
    <name evidence="14" type="ORF">I2H38_18660</name>
</gene>
<keyword evidence="5 11" id="KW-0813">Transport</keyword>
<dbReference type="Pfam" id="PF00528">
    <property type="entry name" value="BPD_transp_1"/>
    <property type="match status" value="1"/>
</dbReference>
<dbReference type="GO" id="GO:0005886">
    <property type="term" value="C:plasma membrane"/>
    <property type="evidence" value="ECO:0007669"/>
    <property type="project" value="UniProtKB-SubCell"/>
</dbReference>
<dbReference type="CDD" id="cd06261">
    <property type="entry name" value="TM_PBP2"/>
    <property type="match status" value="1"/>
</dbReference>
<dbReference type="SUPFAM" id="SSF161098">
    <property type="entry name" value="MetI-like"/>
    <property type="match status" value="1"/>
</dbReference>
<evidence type="ECO:0000313" key="15">
    <source>
        <dbReference type="Proteomes" id="UP000599312"/>
    </source>
</evidence>
<sequence length="290" mass="32067">MSTVTDRTRALGMARIRRRSFVDLSIDVVLTLFCLLMILPLVLLVSNAFKTPQEMLAWPPTVIPDVPTLSNFKAVLADTPLLRWVANSLSFALLSTLCILMTSAITGYILGKFRHRLLSVFFAIILATAIVPFEVYMIPLYFQAQSLGVLNSTWGLLLGYLVMSFGIFLVRQNVIHSIPDELLEAARIDGAGELWIFWRIVLPLLRGTLGALGILAFFQAWTSFAWPLIVATTRETYTIEVGLALFQTGFTVDLGRLSAASAVVLIPSVTLFVLLRRNFVQGVASTGLKE</sequence>
<comment type="caution">
    <text evidence="14">The sequence shown here is derived from an EMBL/GenBank/DDBJ whole genome shotgun (WGS) entry which is preliminary data.</text>
</comment>
<evidence type="ECO:0000256" key="2">
    <source>
        <dbReference type="ARBA" id="ARBA00009306"/>
    </source>
</evidence>
<keyword evidence="15" id="KW-1185">Reference proteome</keyword>
<dbReference type="InterPro" id="IPR000515">
    <property type="entry name" value="MetI-like"/>
</dbReference>
<feature type="transmembrane region" description="Helical" evidence="11">
    <location>
        <begin position="154"/>
        <end position="175"/>
    </location>
</feature>
<evidence type="ECO:0000256" key="8">
    <source>
        <dbReference type="ARBA" id="ARBA00022989"/>
    </source>
</evidence>
<dbReference type="EMBL" id="JADQDO010000012">
    <property type="protein sequence ID" value="MBF9235389.1"/>
    <property type="molecule type" value="Genomic_DNA"/>
</dbReference>
<name>A0A931BTF5_9HYPH</name>
<reference evidence="14" key="1">
    <citation type="submission" date="2020-11" db="EMBL/GenBank/DDBJ databases">
        <authorList>
            <person name="Kim M.K."/>
        </authorList>
    </citation>
    <scope>NUCLEOTIDE SEQUENCE</scope>
    <source>
        <strain evidence="14">BT350</strain>
    </source>
</reference>
<evidence type="ECO:0000256" key="7">
    <source>
        <dbReference type="ARBA" id="ARBA00022692"/>
    </source>
</evidence>
<evidence type="ECO:0000256" key="5">
    <source>
        <dbReference type="ARBA" id="ARBA00022448"/>
    </source>
</evidence>
<feature type="transmembrane region" description="Helical" evidence="11">
    <location>
        <begin position="196"/>
        <end position="218"/>
    </location>
</feature>
<evidence type="ECO:0000256" key="11">
    <source>
        <dbReference type="RuleBase" id="RU363032"/>
    </source>
</evidence>
<keyword evidence="6 12" id="KW-1003">Cell membrane</keyword>
<keyword evidence="12" id="KW-0997">Cell inner membrane</keyword>
<comment type="subcellular location">
    <subcellularLocation>
        <location evidence="12">Cell inner membrane</location>
        <topology evidence="12">Multi-pass membrane protein</topology>
    </subcellularLocation>
    <subcellularLocation>
        <location evidence="1 11">Cell membrane</location>
        <topology evidence="1 11">Multi-pass membrane protein</topology>
    </subcellularLocation>
</comment>
<organism evidence="14 15">
    <name type="scientific">Microvirga alba</name>
    <dbReference type="NCBI Taxonomy" id="2791025"/>
    <lineage>
        <taxon>Bacteria</taxon>
        <taxon>Pseudomonadati</taxon>
        <taxon>Pseudomonadota</taxon>
        <taxon>Alphaproteobacteria</taxon>
        <taxon>Hyphomicrobiales</taxon>
        <taxon>Methylobacteriaceae</taxon>
        <taxon>Microvirga</taxon>
    </lineage>
</organism>
<comment type="similarity">
    <text evidence="2 11">Belongs to the binding-protein-dependent transport system permease family.</text>
</comment>